<dbReference type="InterPro" id="IPR050624">
    <property type="entry name" value="HTH-type_Tx_Regulator"/>
</dbReference>
<gene>
    <name evidence="5" type="ORF">GZ22_02765</name>
    <name evidence="6" type="ORF">SAMN04489762_3076</name>
</gene>
<dbReference type="Pfam" id="PF00440">
    <property type="entry name" value="TetR_N"/>
    <property type="match status" value="1"/>
</dbReference>
<dbReference type="EMBL" id="CP008876">
    <property type="protein sequence ID" value="AIF65673.1"/>
    <property type="molecule type" value="Genomic_DNA"/>
</dbReference>
<keyword evidence="1" id="KW-0678">Repressor</keyword>
<evidence type="ECO:0000313" key="7">
    <source>
        <dbReference type="Proteomes" id="UP000027980"/>
    </source>
</evidence>
<evidence type="ECO:0000256" key="1">
    <source>
        <dbReference type="ARBA" id="ARBA00022491"/>
    </source>
</evidence>
<dbReference type="InterPro" id="IPR001647">
    <property type="entry name" value="HTH_TetR"/>
</dbReference>
<dbReference type="GO" id="GO:0003677">
    <property type="term" value="F:DNA binding"/>
    <property type="evidence" value="ECO:0007669"/>
    <property type="project" value="UniProtKB-UniRule"/>
</dbReference>
<dbReference type="AlphaFoldDB" id="A0A075LMP7"/>
<dbReference type="Proteomes" id="UP000027980">
    <property type="component" value="Chromosome"/>
</dbReference>
<dbReference type="InterPro" id="IPR039532">
    <property type="entry name" value="TetR_C_Firmicutes"/>
</dbReference>
<evidence type="ECO:0000256" key="3">
    <source>
        <dbReference type="PROSITE-ProRule" id="PRU00335"/>
    </source>
</evidence>
<accession>A0A075LMP7</accession>
<dbReference type="OrthoDB" id="9810250at2"/>
<dbReference type="KEGG" id="tap:GZ22_02765"/>
<organism evidence="5 7">
    <name type="scientific">Terribacillus saccharophilus</name>
    <dbReference type="NCBI Taxonomy" id="361277"/>
    <lineage>
        <taxon>Bacteria</taxon>
        <taxon>Bacillati</taxon>
        <taxon>Bacillota</taxon>
        <taxon>Bacilli</taxon>
        <taxon>Bacillales</taxon>
        <taxon>Bacillaceae</taxon>
        <taxon>Terribacillus</taxon>
    </lineage>
</organism>
<dbReference type="PANTHER" id="PTHR43479:SF7">
    <property type="entry name" value="TETR-FAMILY TRANSCRIPTIONAL REGULATOR"/>
    <property type="match status" value="1"/>
</dbReference>
<evidence type="ECO:0000313" key="5">
    <source>
        <dbReference type="EMBL" id="AIF65673.1"/>
    </source>
</evidence>
<evidence type="ECO:0000259" key="4">
    <source>
        <dbReference type="PROSITE" id="PS50977"/>
    </source>
</evidence>
<dbReference type="Proteomes" id="UP000199735">
    <property type="component" value="Unassembled WGS sequence"/>
</dbReference>
<evidence type="ECO:0000313" key="6">
    <source>
        <dbReference type="EMBL" id="SEN91773.1"/>
    </source>
</evidence>
<evidence type="ECO:0000256" key="2">
    <source>
        <dbReference type="ARBA" id="ARBA00023125"/>
    </source>
</evidence>
<dbReference type="Pfam" id="PF14278">
    <property type="entry name" value="TetR_C_8"/>
    <property type="match status" value="1"/>
</dbReference>
<accession>A0AAX2EIT5</accession>
<dbReference type="PANTHER" id="PTHR43479">
    <property type="entry name" value="ACREF/ENVCD OPERON REPRESSOR-RELATED"/>
    <property type="match status" value="1"/>
</dbReference>
<dbReference type="RefSeq" id="WP_038558427.1">
    <property type="nucleotide sequence ID" value="NZ_CP008876.1"/>
</dbReference>
<dbReference type="HOGENOM" id="CLU_087539_0_5_9"/>
<dbReference type="InterPro" id="IPR009057">
    <property type="entry name" value="Homeodomain-like_sf"/>
</dbReference>
<dbReference type="SUPFAM" id="SSF46689">
    <property type="entry name" value="Homeodomain-like"/>
    <property type="match status" value="1"/>
</dbReference>
<reference evidence="5 7" key="1">
    <citation type="submission" date="2014-07" db="EMBL/GenBank/DDBJ databases">
        <title>Complete genome sequence of a moderately halophilic bacterium Terribacillus aidingensis MP602, isolated from Cryptomeria fortunei in Tianmu mountain in China.</title>
        <authorList>
            <person name="Wang Y."/>
            <person name="Lu P."/>
            <person name="Zhang L."/>
        </authorList>
    </citation>
    <scope>NUCLEOTIDE SEQUENCE [LARGE SCALE GENOMIC DNA]</scope>
    <source>
        <strain evidence="5 7">MP602</strain>
    </source>
</reference>
<sequence>MSITYPDKRVERTQHALKIALMKLLAKKALHKIHISEITEEAGVSRGTFYTHYEKKEDLLDELSEDMLEEMTIAFRKPYEQLGMVDLRSLPSESIILFDHFLENKAFYQLMLGATSDNFFKEKMTDQLHYLFRTDYAFYFRQIDAEIDLELFCTYRIHGMIGMIVEWIQKGFDKPAPFMAEQLLHIFRFHTESVMIRH</sequence>
<dbReference type="PROSITE" id="PS50977">
    <property type="entry name" value="HTH_TETR_2"/>
    <property type="match status" value="1"/>
</dbReference>
<keyword evidence="2 3" id="KW-0238">DNA-binding</keyword>
<protein>
    <submittedName>
        <fullName evidence="6">DNA-binding transcriptional regulator, AcrR family</fullName>
    </submittedName>
    <submittedName>
        <fullName evidence="5">TetR family transcriptional regulator</fullName>
    </submittedName>
</protein>
<proteinExistence type="predicted"/>
<name>A0A075LMP7_9BACI</name>
<dbReference type="GeneID" id="34222120"/>
<feature type="domain" description="HTH tetR-type" evidence="4">
    <location>
        <begin position="11"/>
        <end position="71"/>
    </location>
</feature>
<dbReference type="EMBL" id="FOCD01000004">
    <property type="protein sequence ID" value="SEN91773.1"/>
    <property type="molecule type" value="Genomic_DNA"/>
</dbReference>
<reference evidence="6 8" key="2">
    <citation type="submission" date="2016-10" db="EMBL/GenBank/DDBJ databases">
        <authorList>
            <person name="Varghese N."/>
            <person name="Submissions S."/>
        </authorList>
    </citation>
    <scope>NUCLEOTIDE SEQUENCE [LARGE SCALE GENOMIC DNA]</scope>
    <source>
        <strain evidence="6 8">DSM 21619</strain>
    </source>
</reference>
<feature type="DNA-binding region" description="H-T-H motif" evidence="3">
    <location>
        <begin position="34"/>
        <end position="53"/>
    </location>
</feature>
<evidence type="ECO:0000313" key="8">
    <source>
        <dbReference type="Proteomes" id="UP000199735"/>
    </source>
</evidence>
<dbReference type="Gene3D" id="1.10.357.10">
    <property type="entry name" value="Tetracycline Repressor, domain 2"/>
    <property type="match status" value="1"/>
</dbReference>